<keyword evidence="2 6" id="KW-0812">Transmembrane</keyword>
<reference evidence="8 9" key="1">
    <citation type="submission" date="2024-06" db="EMBL/GenBank/DDBJ databases">
        <title>The Natural Products Discovery Center: Release of the First 8490 Sequenced Strains for Exploring Actinobacteria Biosynthetic Diversity.</title>
        <authorList>
            <person name="Kalkreuter E."/>
            <person name="Kautsar S.A."/>
            <person name="Yang D."/>
            <person name="Bader C.D."/>
            <person name="Teijaro C.N."/>
            <person name="Fluegel L."/>
            <person name="Davis C.M."/>
            <person name="Simpson J.R."/>
            <person name="Lauterbach L."/>
            <person name="Steele A.D."/>
            <person name="Gui C."/>
            <person name="Meng S."/>
            <person name="Li G."/>
            <person name="Viehrig K."/>
            <person name="Ye F."/>
            <person name="Su P."/>
            <person name="Kiefer A.F."/>
            <person name="Nichols A."/>
            <person name="Cepeda A.J."/>
            <person name="Yan W."/>
            <person name="Fan B."/>
            <person name="Jiang Y."/>
            <person name="Adhikari A."/>
            <person name="Zheng C.-J."/>
            <person name="Schuster L."/>
            <person name="Cowan T.M."/>
            <person name="Smanski M.J."/>
            <person name="Chevrette M.G."/>
            <person name="De Carvalho L.P.S."/>
            <person name="Shen B."/>
        </authorList>
    </citation>
    <scope>NUCLEOTIDE SEQUENCE [LARGE SCALE GENOMIC DNA]</scope>
    <source>
        <strain evidence="8 9">NPDC001166</strain>
    </source>
</reference>
<dbReference type="InterPro" id="IPR011701">
    <property type="entry name" value="MFS"/>
</dbReference>
<name>A0ABV1UL37_9ACTN</name>
<evidence type="ECO:0000256" key="6">
    <source>
        <dbReference type="SAM" id="Phobius"/>
    </source>
</evidence>
<evidence type="ECO:0000313" key="9">
    <source>
        <dbReference type="Proteomes" id="UP001470023"/>
    </source>
</evidence>
<feature type="transmembrane region" description="Helical" evidence="6">
    <location>
        <begin position="299"/>
        <end position="324"/>
    </location>
</feature>
<comment type="caution">
    <text evidence="8">The sequence shown here is derived from an EMBL/GenBank/DDBJ whole genome shotgun (WGS) entry which is preliminary data.</text>
</comment>
<evidence type="ECO:0000256" key="2">
    <source>
        <dbReference type="ARBA" id="ARBA00022692"/>
    </source>
</evidence>
<evidence type="ECO:0000256" key="5">
    <source>
        <dbReference type="SAM" id="MobiDB-lite"/>
    </source>
</evidence>
<accession>A0ABV1UL37</accession>
<dbReference type="Proteomes" id="UP001470023">
    <property type="component" value="Unassembled WGS sequence"/>
</dbReference>
<dbReference type="InterPro" id="IPR020846">
    <property type="entry name" value="MFS_dom"/>
</dbReference>
<dbReference type="EMBL" id="JBEPAZ010000116">
    <property type="protein sequence ID" value="MER6434449.1"/>
    <property type="molecule type" value="Genomic_DNA"/>
</dbReference>
<dbReference type="PANTHER" id="PTHR23518:SF2">
    <property type="entry name" value="MAJOR FACILITATOR SUPERFAMILY TRANSPORTER"/>
    <property type="match status" value="1"/>
</dbReference>
<protein>
    <submittedName>
        <fullName evidence="8">MFS transporter</fullName>
    </submittedName>
</protein>
<keyword evidence="9" id="KW-1185">Reference proteome</keyword>
<gene>
    <name evidence="8" type="ORF">ABT272_43580</name>
</gene>
<feature type="region of interest" description="Disordered" evidence="5">
    <location>
        <begin position="21"/>
        <end position="43"/>
    </location>
</feature>
<organism evidence="8 9">
    <name type="scientific">Streptomyces sp. 900105245</name>
    <dbReference type="NCBI Taxonomy" id="3154379"/>
    <lineage>
        <taxon>Bacteria</taxon>
        <taxon>Bacillati</taxon>
        <taxon>Actinomycetota</taxon>
        <taxon>Actinomycetes</taxon>
        <taxon>Kitasatosporales</taxon>
        <taxon>Streptomycetaceae</taxon>
        <taxon>Streptomyces</taxon>
    </lineage>
</organism>
<keyword evidence="3 6" id="KW-1133">Transmembrane helix</keyword>
<keyword evidence="4 6" id="KW-0472">Membrane</keyword>
<dbReference type="Gene3D" id="1.20.1250.20">
    <property type="entry name" value="MFS general substrate transporter like domains"/>
    <property type="match status" value="1"/>
</dbReference>
<proteinExistence type="predicted"/>
<feature type="transmembrane region" description="Helical" evidence="6">
    <location>
        <begin position="276"/>
        <end position="293"/>
    </location>
</feature>
<dbReference type="SUPFAM" id="SSF103473">
    <property type="entry name" value="MFS general substrate transporter"/>
    <property type="match status" value="1"/>
</dbReference>
<dbReference type="PANTHER" id="PTHR23518">
    <property type="entry name" value="C-METHYLTRANSFERASE"/>
    <property type="match status" value="1"/>
</dbReference>
<evidence type="ECO:0000256" key="3">
    <source>
        <dbReference type="ARBA" id="ARBA00022989"/>
    </source>
</evidence>
<comment type="subcellular location">
    <subcellularLocation>
        <location evidence="1">Cell membrane</location>
        <topology evidence="1">Multi-pass membrane protein</topology>
    </subcellularLocation>
</comment>
<evidence type="ECO:0000259" key="7">
    <source>
        <dbReference type="PROSITE" id="PS50850"/>
    </source>
</evidence>
<dbReference type="RefSeq" id="WP_352066275.1">
    <property type="nucleotide sequence ID" value="NZ_JBEPAZ010000116.1"/>
</dbReference>
<evidence type="ECO:0000313" key="8">
    <source>
        <dbReference type="EMBL" id="MER6434449.1"/>
    </source>
</evidence>
<evidence type="ECO:0000256" key="1">
    <source>
        <dbReference type="ARBA" id="ARBA00004651"/>
    </source>
</evidence>
<feature type="transmembrane region" description="Helical" evidence="6">
    <location>
        <begin position="182"/>
        <end position="202"/>
    </location>
</feature>
<dbReference type="Pfam" id="PF07690">
    <property type="entry name" value="MFS_1"/>
    <property type="match status" value="1"/>
</dbReference>
<dbReference type="PROSITE" id="PS50850">
    <property type="entry name" value="MFS"/>
    <property type="match status" value="1"/>
</dbReference>
<feature type="transmembrane region" description="Helical" evidence="6">
    <location>
        <begin position="208"/>
        <end position="228"/>
    </location>
</feature>
<evidence type="ECO:0000256" key="4">
    <source>
        <dbReference type="ARBA" id="ARBA00023136"/>
    </source>
</evidence>
<sequence>MRATLVPLPLSQASGTESMYLAGRPGPPSVSPATPGARSERRGAAVPGTVVTLGAVSMVTDASAEMVVAALPAYLVFSLGLSPLAFGLIDGIYNGCTAVIQLVSGHFADRGGGRYKSVAVVGYGLSALCKPALLGVHQLPLIGAVLAIDRTGKAMRTASRDAIISLVTEERWRGRNFGVHRAMDTAGALLGPLLAFLLLSLIPDGYDAVFMVSGCLSAFGVVILVLFVPRRFDPPAVAHASDTPHTPKKSVTTMVTLRRGLSTLCLPSLRRLSMRVMLIASATISDSFIYLLLQQHFQIPLAMLPLLPMGTAAAFLLFTVPIGIARR</sequence>
<feature type="transmembrane region" description="Helical" evidence="6">
    <location>
        <begin position="66"/>
        <end position="89"/>
    </location>
</feature>
<dbReference type="InterPro" id="IPR036259">
    <property type="entry name" value="MFS_trans_sf"/>
</dbReference>
<feature type="domain" description="Major facilitator superfamily (MFS) profile" evidence="7">
    <location>
        <begin position="50"/>
        <end position="327"/>
    </location>
</feature>